<keyword evidence="8" id="KW-1185">Reference proteome</keyword>
<feature type="domain" description="Purple acid phosphatase N-terminal" evidence="6">
    <location>
        <begin position="157"/>
        <end position="254"/>
    </location>
</feature>
<dbReference type="PANTHER" id="PTHR45867:SF10">
    <property type="entry name" value="PURPLE ACID PHOSPHATASE"/>
    <property type="match status" value="1"/>
</dbReference>
<dbReference type="Proteomes" id="UP000187209">
    <property type="component" value="Unassembled WGS sequence"/>
</dbReference>
<dbReference type="Pfam" id="PF00149">
    <property type="entry name" value="Metallophos"/>
    <property type="match status" value="1"/>
</dbReference>
<dbReference type="InterPro" id="IPR004843">
    <property type="entry name" value="Calcineurin-like_PHP"/>
</dbReference>
<dbReference type="InterPro" id="IPR029052">
    <property type="entry name" value="Metallo-depent_PP-like"/>
</dbReference>
<gene>
    <name evidence="7" type="ORF">SteCoe_11059</name>
</gene>
<dbReference type="SUPFAM" id="SSF49363">
    <property type="entry name" value="Purple acid phosphatase, N-terminal domain"/>
    <property type="match status" value="1"/>
</dbReference>
<evidence type="ECO:0000259" key="4">
    <source>
        <dbReference type="Pfam" id="PF00149"/>
    </source>
</evidence>
<dbReference type="EMBL" id="MPUH01000181">
    <property type="protein sequence ID" value="OMJ87288.1"/>
    <property type="molecule type" value="Genomic_DNA"/>
</dbReference>
<evidence type="ECO:0000256" key="1">
    <source>
        <dbReference type="ARBA" id="ARBA00022729"/>
    </source>
</evidence>
<protein>
    <recommendedName>
        <fullName evidence="3">Purple acid phosphatase</fullName>
        <ecNumber evidence="3">3.1.3.2</ecNumber>
    </recommendedName>
</protein>
<dbReference type="Pfam" id="PF14008">
    <property type="entry name" value="Metallophos_C"/>
    <property type="match status" value="1"/>
</dbReference>
<dbReference type="InterPro" id="IPR015914">
    <property type="entry name" value="PAPs_N"/>
</dbReference>
<dbReference type="PANTHER" id="PTHR45867">
    <property type="entry name" value="PURPLE ACID PHOSPHATASE"/>
    <property type="match status" value="1"/>
</dbReference>
<dbReference type="GO" id="GO:0046872">
    <property type="term" value="F:metal ion binding"/>
    <property type="evidence" value="ECO:0007669"/>
    <property type="project" value="InterPro"/>
</dbReference>
<comment type="caution">
    <text evidence="7">The sequence shown here is derived from an EMBL/GenBank/DDBJ whole genome shotgun (WGS) entry which is preliminary data.</text>
</comment>
<feature type="chain" id="PRO_5011822583" description="Purple acid phosphatase" evidence="3">
    <location>
        <begin position="25"/>
        <end position="573"/>
    </location>
</feature>
<organism evidence="7 8">
    <name type="scientific">Stentor coeruleus</name>
    <dbReference type="NCBI Taxonomy" id="5963"/>
    <lineage>
        <taxon>Eukaryota</taxon>
        <taxon>Sar</taxon>
        <taxon>Alveolata</taxon>
        <taxon>Ciliophora</taxon>
        <taxon>Postciliodesmatophora</taxon>
        <taxon>Heterotrichea</taxon>
        <taxon>Heterotrichida</taxon>
        <taxon>Stentoridae</taxon>
        <taxon>Stentor</taxon>
    </lineage>
</organism>
<sequence length="573" mass="66765">MVSSASFHYTIAILTLIFLPQGQSQLNNLQNDISPNSKYNSFQPLQAFPEYPNHLLTHPTISPNYTSNQDPFSTTSPSFLSANINSSISSGFNLPINEHYHLLTHPTISPNYTSNQDPFSTTSPSFLSANINSSISSGFNLPINEHLPNSYFWSIYPEQIRLSYTEKPNEMRVTWVTYTNIIPRIAYRSTLCPESSQSTNWTISKASTFEFDEGTLFKRIQYIHTIVIQDIKKTCSYEYLVSNGIFWSEMYTFRGKTPYQNRPLSYEDTLIPVKMIIIGDWGGGIVGMYTKDMLEADLRVQEADWALHLGDFAYDLNDREGQQGDDWLNMIQPISANLPYMTIPGNHEIDYNYTHYINRFKMPVNDANEGKGFFYSYNMGPVHFVMINLEQYFEVVMEDCIETHKNWLIEDLKVANSYRKEVPWIVVFAHHTFYCSVDKSECKKQAKVVKDEFEEVFYNNSVDLIVQAHVHNYERDKVIYKEQVLEGEFDTFNKYFNPRAPVYVVNGNAGNYHEHNDPFRTDLPDFYLFGSQDYGYGRLNVFNFTHLYYEQYSSAKHTQIDYFWLIKDRIKYN</sequence>
<dbReference type="InterPro" id="IPR041792">
    <property type="entry name" value="MPP_PAP"/>
</dbReference>
<evidence type="ECO:0000313" key="8">
    <source>
        <dbReference type="Proteomes" id="UP000187209"/>
    </source>
</evidence>
<comment type="similarity">
    <text evidence="3">Belongs to the metallophosphoesterase superfamily. Purple acid phosphatase family.</text>
</comment>
<keyword evidence="1 3" id="KW-0732">Signal</keyword>
<dbReference type="InterPro" id="IPR008963">
    <property type="entry name" value="Purple_acid_Pase-like_N"/>
</dbReference>
<dbReference type="OrthoDB" id="45007at2759"/>
<dbReference type="EC" id="3.1.3.2" evidence="3"/>
<dbReference type="AlphaFoldDB" id="A0A1R2CE48"/>
<proteinExistence type="inferred from homology"/>
<comment type="catalytic activity">
    <reaction evidence="3">
        <text>a phosphate monoester + H2O = an alcohol + phosphate</text>
        <dbReference type="Rhea" id="RHEA:15017"/>
        <dbReference type="ChEBI" id="CHEBI:15377"/>
        <dbReference type="ChEBI" id="CHEBI:30879"/>
        <dbReference type="ChEBI" id="CHEBI:43474"/>
        <dbReference type="ChEBI" id="CHEBI:67140"/>
        <dbReference type="EC" id="3.1.3.2"/>
    </reaction>
</comment>
<evidence type="ECO:0000256" key="2">
    <source>
        <dbReference type="ARBA" id="ARBA00023180"/>
    </source>
</evidence>
<feature type="domain" description="Purple acid phosphatase C-terminal" evidence="5">
    <location>
        <begin position="500"/>
        <end position="561"/>
    </location>
</feature>
<dbReference type="Pfam" id="PF16656">
    <property type="entry name" value="Pur_ac_phosph_N"/>
    <property type="match status" value="1"/>
</dbReference>
<dbReference type="SUPFAM" id="SSF56300">
    <property type="entry name" value="Metallo-dependent phosphatases"/>
    <property type="match status" value="1"/>
</dbReference>
<evidence type="ECO:0000313" key="7">
    <source>
        <dbReference type="EMBL" id="OMJ87288.1"/>
    </source>
</evidence>
<evidence type="ECO:0000259" key="5">
    <source>
        <dbReference type="Pfam" id="PF14008"/>
    </source>
</evidence>
<feature type="domain" description="Calcineurin-like phosphoesterase" evidence="4">
    <location>
        <begin position="275"/>
        <end position="473"/>
    </location>
</feature>
<name>A0A1R2CE48_9CILI</name>
<dbReference type="GO" id="GO:0003993">
    <property type="term" value="F:acid phosphatase activity"/>
    <property type="evidence" value="ECO:0007669"/>
    <property type="project" value="UniProtKB-EC"/>
</dbReference>
<evidence type="ECO:0000259" key="6">
    <source>
        <dbReference type="Pfam" id="PF16656"/>
    </source>
</evidence>
<dbReference type="InterPro" id="IPR025733">
    <property type="entry name" value="PAPs_C"/>
</dbReference>
<dbReference type="CDD" id="cd00839">
    <property type="entry name" value="MPP_PAPs"/>
    <property type="match status" value="1"/>
</dbReference>
<keyword evidence="2" id="KW-0325">Glycoprotein</keyword>
<evidence type="ECO:0000256" key="3">
    <source>
        <dbReference type="RuleBase" id="RU361203"/>
    </source>
</evidence>
<reference evidence="7 8" key="1">
    <citation type="submission" date="2016-11" db="EMBL/GenBank/DDBJ databases">
        <title>The macronuclear genome of Stentor coeruleus: a giant cell with tiny introns.</title>
        <authorList>
            <person name="Slabodnick M."/>
            <person name="Ruby J.G."/>
            <person name="Reiff S.B."/>
            <person name="Swart E.C."/>
            <person name="Gosai S."/>
            <person name="Prabakaran S."/>
            <person name="Witkowska E."/>
            <person name="Larue G.E."/>
            <person name="Fisher S."/>
            <person name="Freeman R.M."/>
            <person name="Gunawardena J."/>
            <person name="Chu W."/>
            <person name="Stover N.A."/>
            <person name="Gregory B.D."/>
            <person name="Nowacki M."/>
            <person name="Derisi J."/>
            <person name="Roy S.W."/>
            <person name="Marshall W.F."/>
            <person name="Sood P."/>
        </authorList>
    </citation>
    <scope>NUCLEOTIDE SEQUENCE [LARGE SCALE GENOMIC DNA]</scope>
    <source>
        <strain evidence="7">WM001</strain>
    </source>
</reference>
<accession>A0A1R2CE48</accession>
<dbReference type="Gene3D" id="3.60.21.10">
    <property type="match status" value="1"/>
</dbReference>
<dbReference type="Gene3D" id="2.60.40.380">
    <property type="entry name" value="Purple acid phosphatase-like, N-terminal"/>
    <property type="match status" value="1"/>
</dbReference>
<feature type="signal peptide" evidence="3">
    <location>
        <begin position="1"/>
        <end position="24"/>
    </location>
</feature>
<keyword evidence="3" id="KW-0378">Hydrolase</keyword>